<organism evidence="2 3">
    <name type="scientific">Prescottella agglutinans</name>
    <dbReference type="NCBI Taxonomy" id="1644129"/>
    <lineage>
        <taxon>Bacteria</taxon>
        <taxon>Bacillati</taxon>
        <taxon>Actinomycetota</taxon>
        <taxon>Actinomycetes</taxon>
        <taxon>Mycobacteriales</taxon>
        <taxon>Nocardiaceae</taxon>
        <taxon>Prescottella</taxon>
    </lineage>
</organism>
<proteinExistence type="predicted"/>
<dbReference type="Proteomes" id="UP001160334">
    <property type="component" value="Unassembled WGS sequence"/>
</dbReference>
<name>A0ABT6M8A6_9NOCA</name>
<comment type="caution">
    <text evidence="2">The sequence shown here is derived from an EMBL/GenBank/DDBJ whole genome shotgun (WGS) entry which is preliminary data.</text>
</comment>
<reference evidence="2 3" key="1">
    <citation type="submission" date="2023-04" db="EMBL/GenBank/DDBJ databases">
        <title>Forest soil microbial communities from Buena Vista Peninsula, Colon Province, Panama.</title>
        <authorList>
            <person name="Bouskill N."/>
        </authorList>
    </citation>
    <scope>NUCLEOTIDE SEQUENCE [LARGE SCALE GENOMIC DNA]</scope>
    <source>
        <strain evidence="2 3">CFH S0262</strain>
    </source>
</reference>
<feature type="region of interest" description="Disordered" evidence="1">
    <location>
        <begin position="1"/>
        <end position="24"/>
    </location>
</feature>
<gene>
    <name evidence="2" type="ORF">M2280_001342</name>
</gene>
<sequence>MSHRSTHVRFPVSPQVGDRDANPSGDLVLRRALGVKTPREAAAASEPWRPWRAYALFHLWTSQAFL</sequence>
<protein>
    <submittedName>
        <fullName evidence="2">3-methyladenine DNA glycosylase/8-oxoguanine DNA glycosylase</fullName>
    </submittedName>
</protein>
<accession>A0ABT6M8A6</accession>
<dbReference type="Gene3D" id="1.10.1670.10">
    <property type="entry name" value="Helix-hairpin-Helix base-excision DNA repair enzymes (C-terminal)"/>
    <property type="match status" value="1"/>
</dbReference>
<dbReference type="InterPro" id="IPR011257">
    <property type="entry name" value="DNA_glycosylase"/>
</dbReference>
<keyword evidence="3" id="KW-1185">Reference proteome</keyword>
<evidence type="ECO:0000256" key="1">
    <source>
        <dbReference type="SAM" id="MobiDB-lite"/>
    </source>
</evidence>
<evidence type="ECO:0000313" key="3">
    <source>
        <dbReference type="Proteomes" id="UP001160334"/>
    </source>
</evidence>
<dbReference type="EMBL" id="JARXVC010000003">
    <property type="protein sequence ID" value="MDH6280130.1"/>
    <property type="molecule type" value="Genomic_DNA"/>
</dbReference>
<evidence type="ECO:0000313" key="2">
    <source>
        <dbReference type="EMBL" id="MDH6280130.1"/>
    </source>
</evidence>
<dbReference type="SUPFAM" id="SSF48150">
    <property type="entry name" value="DNA-glycosylase"/>
    <property type="match status" value="1"/>
</dbReference>
<dbReference type="InterPro" id="IPR023170">
    <property type="entry name" value="HhH_base_excis_C"/>
</dbReference>